<dbReference type="AlphaFoldDB" id="A0A0E9XNN7"/>
<reference evidence="1" key="2">
    <citation type="journal article" date="2015" name="Fish Shellfish Immunol.">
        <title>Early steps in the European eel (Anguilla anguilla)-Vibrio vulnificus interaction in the gills: Role of the RtxA13 toxin.</title>
        <authorList>
            <person name="Callol A."/>
            <person name="Pajuelo D."/>
            <person name="Ebbesson L."/>
            <person name="Teles M."/>
            <person name="MacKenzie S."/>
            <person name="Amaro C."/>
        </authorList>
    </citation>
    <scope>NUCLEOTIDE SEQUENCE</scope>
</reference>
<proteinExistence type="predicted"/>
<evidence type="ECO:0000313" key="1">
    <source>
        <dbReference type="EMBL" id="JAI03309.1"/>
    </source>
</evidence>
<dbReference type="EMBL" id="GBXM01005269">
    <property type="protein sequence ID" value="JAI03309.1"/>
    <property type="molecule type" value="Transcribed_RNA"/>
</dbReference>
<organism evidence="1">
    <name type="scientific">Anguilla anguilla</name>
    <name type="common">European freshwater eel</name>
    <name type="synonym">Muraena anguilla</name>
    <dbReference type="NCBI Taxonomy" id="7936"/>
    <lineage>
        <taxon>Eukaryota</taxon>
        <taxon>Metazoa</taxon>
        <taxon>Chordata</taxon>
        <taxon>Craniata</taxon>
        <taxon>Vertebrata</taxon>
        <taxon>Euteleostomi</taxon>
        <taxon>Actinopterygii</taxon>
        <taxon>Neopterygii</taxon>
        <taxon>Teleostei</taxon>
        <taxon>Anguilliformes</taxon>
        <taxon>Anguillidae</taxon>
        <taxon>Anguilla</taxon>
    </lineage>
</organism>
<name>A0A0E9XNN7_ANGAN</name>
<accession>A0A0E9XNN7</accession>
<sequence length="49" mass="5418">MKCLRELNHLSVCLLLVQTASGGVSATTVLIQIGLHLRTFYLNCSYFCS</sequence>
<protein>
    <submittedName>
        <fullName evidence="1">Uncharacterized protein</fullName>
    </submittedName>
</protein>
<reference evidence="1" key="1">
    <citation type="submission" date="2014-11" db="EMBL/GenBank/DDBJ databases">
        <authorList>
            <person name="Amaro Gonzalez C."/>
        </authorList>
    </citation>
    <scope>NUCLEOTIDE SEQUENCE</scope>
</reference>